<evidence type="ECO:0000256" key="1">
    <source>
        <dbReference type="SAM" id="SignalP"/>
    </source>
</evidence>
<feature type="signal peptide" evidence="1">
    <location>
        <begin position="1"/>
        <end position="24"/>
    </location>
</feature>
<reference evidence="2 3" key="1">
    <citation type="submission" date="2021-02" db="EMBL/GenBank/DDBJ databases">
        <title>Alicyclobacillus curvatus sp. nov. and Alicyclobacillus mengziensis sp. nov., two acidophilic bacteria isolated from acid mine drainage.</title>
        <authorList>
            <person name="Huang Y."/>
        </authorList>
    </citation>
    <scope>NUCLEOTIDE SEQUENCE [LARGE SCALE GENOMIC DNA]</scope>
    <source>
        <strain evidence="2 3">S30H14</strain>
    </source>
</reference>
<sequence>MKRNSLWVGMSTIVTLSLVGCSTATNSTQSSNNATTQMAVETDRSLKMLPDSYFQANATVDKFLNDWLTLDSKDGIALLTSDAKQGKTATQLKHYFS</sequence>
<organism evidence="2 3">
    <name type="scientific">Alicyclobacillus mengziensis</name>
    <dbReference type="NCBI Taxonomy" id="2931921"/>
    <lineage>
        <taxon>Bacteria</taxon>
        <taxon>Bacillati</taxon>
        <taxon>Bacillota</taxon>
        <taxon>Bacilli</taxon>
        <taxon>Bacillales</taxon>
        <taxon>Alicyclobacillaceae</taxon>
        <taxon>Alicyclobacillus</taxon>
    </lineage>
</organism>
<dbReference type="RefSeq" id="WP_206657771.1">
    <property type="nucleotide sequence ID" value="NZ_CP071182.1"/>
</dbReference>
<dbReference type="PROSITE" id="PS51257">
    <property type="entry name" value="PROKAR_LIPOPROTEIN"/>
    <property type="match status" value="1"/>
</dbReference>
<name>A0A9X7Z8N9_9BACL</name>
<gene>
    <name evidence="2" type="ORF">JZ786_05460</name>
</gene>
<evidence type="ECO:0000313" key="3">
    <source>
        <dbReference type="Proteomes" id="UP000663505"/>
    </source>
</evidence>
<proteinExistence type="predicted"/>
<accession>A0A9X7Z8N9</accession>
<feature type="chain" id="PRO_5040725612" evidence="1">
    <location>
        <begin position="25"/>
        <end position="97"/>
    </location>
</feature>
<dbReference type="Proteomes" id="UP000663505">
    <property type="component" value="Chromosome"/>
</dbReference>
<protein>
    <submittedName>
        <fullName evidence="2">Uncharacterized protein</fullName>
    </submittedName>
</protein>
<evidence type="ECO:0000313" key="2">
    <source>
        <dbReference type="EMBL" id="QSO48436.1"/>
    </source>
</evidence>
<dbReference type="AlphaFoldDB" id="A0A9X7Z8N9"/>
<dbReference type="KEGG" id="afx:JZ786_05460"/>
<keyword evidence="1" id="KW-0732">Signal</keyword>
<dbReference type="EMBL" id="CP071182">
    <property type="protein sequence ID" value="QSO48436.1"/>
    <property type="molecule type" value="Genomic_DNA"/>
</dbReference>
<keyword evidence="3" id="KW-1185">Reference proteome</keyword>